<feature type="transmembrane region" description="Helical" evidence="5">
    <location>
        <begin position="183"/>
        <end position="204"/>
    </location>
</feature>
<dbReference type="Proteomes" id="UP001353858">
    <property type="component" value="Unassembled WGS sequence"/>
</dbReference>
<evidence type="ECO:0000313" key="7">
    <source>
        <dbReference type="EMBL" id="KAK4883229.1"/>
    </source>
</evidence>
<keyword evidence="2 5" id="KW-0812">Transmembrane</keyword>
<keyword evidence="3 5" id="KW-1133">Transmembrane helix</keyword>
<reference evidence="8" key="1">
    <citation type="submission" date="2023-01" db="EMBL/GenBank/DDBJ databases">
        <title>Key to firefly adult light organ development and bioluminescence: homeobox transcription factors regulate luciferase expression and transportation to peroxisome.</title>
        <authorList>
            <person name="Fu X."/>
        </authorList>
    </citation>
    <scope>NUCLEOTIDE SEQUENCE [LARGE SCALE GENOMIC DNA]</scope>
</reference>
<keyword evidence="4 5" id="KW-0472">Membrane</keyword>
<organism evidence="7 8">
    <name type="scientific">Aquatica leii</name>
    <dbReference type="NCBI Taxonomy" id="1421715"/>
    <lineage>
        <taxon>Eukaryota</taxon>
        <taxon>Metazoa</taxon>
        <taxon>Ecdysozoa</taxon>
        <taxon>Arthropoda</taxon>
        <taxon>Hexapoda</taxon>
        <taxon>Insecta</taxon>
        <taxon>Pterygota</taxon>
        <taxon>Neoptera</taxon>
        <taxon>Endopterygota</taxon>
        <taxon>Coleoptera</taxon>
        <taxon>Polyphaga</taxon>
        <taxon>Elateriformia</taxon>
        <taxon>Elateroidea</taxon>
        <taxon>Lampyridae</taxon>
        <taxon>Luciolinae</taxon>
        <taxon>Aquatica</taxon>
    </lineage>
</organism>
<feature type="transmembrane region" description="Helical" evidence="5">
    <location>
        <begin position="151"/>
        <end position="171"/>
    </location>
</feature>
<dbReference type="Gene3D" id="1.20.1250.20">
    <property type="entry name" value="MFS general substrate transporter like domains"/>
    <property type="match status" value="1"/>
</dbReference>
<feature type="transmembrane region" description="Helical" evidence="5">
    <location>
        <begin position="52"/>
        <end position="74"/>
    </location>
</feature>
<evidence type="ECO:0000256" key="3">
    <source>
        <dbReference type="ARBA" id="ARBA00022989"/>
    </source>
</evidence>
<accession>A0AAN7SJW3</accession>
<feature type="transmembrane region" description="Helical" evidence="5">
    <location>
        <begin position="246"/>
        <end position="263"/>
    </location>
</feature>
<gene>
    <name evidence="7" type="ORF">RN001_006548</name>
</gene>
<comment type="subcellular location">
    <subcellularLocation>
        <location evidence="1">Membrane</location>
        <topology evidence="1">Multi-pass membrane protein</topology>
    </subcellularLocation>
</comment>
<dbReference type="CDD" id="cd17317">
    <property type="entry name" value="MFS_SLC22"/>
    <property type="match status" value="1"/>
</dbReference>
<feature type="transmembrane region" description="Helical" evidence="5">
    <location>
        <begin position="501"/>
        <end position="520"/>
    </location>
</feature>
<dbReference type="GO" id="GO:0022857">
    <property type="term" value="F:transmembrane transporter activity"/>
    <property type="evidence" value="ECO:0007669"/>
    <property type="project" value="InterPro"/>
</dbReference>
<feature type="transmembrane region" description="Helical" evidence="5">
    <location>
        <begin position="417"/>
        <end position="436"/>
    </location>
</feature>
<feature type="transmembrane region" description="Helical" evidence="5">
    <location>
        <begin position="269"/>
        <end position="286"/>
    </location>
</feature>
<dbReference type="PANTHER" id="PTHR24064">
    <property type="entry name" value="SOLUTE CARRIER FAMILY 22 MEMBER"/>
    <property type="match status" value="1"/>
</dbReference>
<evidence type="ECO:0000256" key="1">
    <source>
        <dbReference type="ARBA" id="ARBA00004141"/>
    </source>
</evidence>
<feature type="domain" description="Major facilitator superfamily (MFS) profile" evidence="6">
    <location>
        <begin position="53"/>
        <end position="528"/>
    </location>
</feature>
<feature type="transmembrane region" description="Helical" evidence="5">
    <location>
        <begin position="442"/>
        <end position="463"/>
    </location>
</feature>
<dbReference type="GO" id="GO:0016020">
    <property type="term" value="C:membrane"/>
    <property type="evidence" value="ECO:0007669"/>
    <property type="project" value="UniProtKB-SubCell"/>
</dbReference>
<comment type="caution">
    <text evidence="7">The sequence shown here is derived from an EMBL/GenBank/DDBJ whole genome shotgun (WGS) entry which is preliminary data.</text>
</comment>
<dbReference type="AlphaFoldDB" id="A0AAN7SJW3"/>
<feature type="transmembrane region" description="Helical" evidence="5">
    <location>
        <begin position="382"/>
        <end position="405"/>
    </location>
</feature>
<name>A0AAN7SJW3_9COLE</name>
<dbReference type="InterPro" id="IPR036259">
    <property type="entry name" value="MFS_trans_sf"/>
</dbReference>
<evidence type="ECO:0000313" key="8">
    <source>
        <dbReference type="Proteomes" id="UP001353858"/>
    </source>
</evidence>
<protein>
    <recommendedName>
        <fullName evidence="6">Major facilitator superfamily (MFS) profile domain-containing protein</fullName>
    </recommendedName>
</protein>
<evidence type="ECO:0000256" key="5">
    <source>
        <dbReference type="SAM" id="Phobius"/>
    </source>
</evidence>
<dbReference type="InterPro" id="IPR020846">
    <property type="entry name" value="MFS_dom"/>
</dbReference>
<dbReference type="Pfam" id="PF07690">
    <property type="entry name" value="MFS_1"/>
    <property type="match status" value="1"/>
</dbReference>
<evidence type="ECO:0000256" key="2">
    <source>
        <dbReference type="ARBA" id="ARBA00022692"/>
    </source>
</evidence>
<proteinExistence type="predicted"/>
<feature type="transmembrane region" description="Helical" evidence="5">
    <location>
        <begin position="475"/>
        <end position="495"/>
    </location>
</feature>
<evidence type="ECO:0000256" key="4">
    <source>
        <dbReference type="ARBA" id="ARBA00023136"/>
    </source>
</evidence>
<dbReference type="InterPro" id="IPR011701">
    <property type="entry name" value="MFS"/>
</dbReference>
<sequence length="548" mass="61596">MPENTKQDLENLIPEPYSTYGCIENSDTNTTNKPVDLIEATIGGFGKWQCRLSILVSILKIPISWIQLSIVFMAPPTEFWCAPPQNYKKMAIKKWIELVSTNTKENFCVMRDISQKNSNLTTICLWGYDYNRTNIRSSIITEWDLVCNKKILVDITQTVLMFGVLIGIIIFGPAADRYGRRKILMISIILQTICGALSTISPWYSLFLVFRFLLAVVASGVMVTSFVMCVEIVAGTWRTTVPILHQIPFGLGNTLMATIAYFVRDWRNLQLILFGISALYIVYYWLIPESPRWLMAVDRREEAIKILEKAAVVNGIDKELIRKRCDRLNFINDDSFQNKVGLTSVFQTSELRRRSIFLCIKWFFNGIVFYGFYQYAGHLNENMYLTVGFIGLISIPGGVIGALIVMKCGRRISIAAANYLTAACLFSIIVIPKGVYYQDWPIVLISGCGIFGLTISSPALHLFTGELYPTVLRNVALGLNIMLTKLGAMAAPLIIGLGDTYTYLPLLVFGVLSVLEAVLVHPLPETLNAFLPETVSDVENENSRLITQ</sequence>
<feature type="transmembrane region" description="Helical" evidence="5">
    <location>
        <begin position="210"/>
        <end position="234"/>
    </location>
</feature>
<evidence type="ECO:0000259" key="6">
    <source>
        <dbReference type="PROSITE" id="PS50850"/>
    </source>
</evidence>
<dbReference type="SUPFAM" id="SSF103473">
    <property type="entry name" value="MFS general substrate transporter"/>
    <property type="match status" value="1"/>
</dbReference>
<feature type="transmembrane region" description="Helical" evidence="5">
    <location>
        <begin position="356"/>
        <end position="376"/>
    </location>
</feature>
<keyword evidence="8" id="KW-1185">Reference proteome</keyword>
<dbReference type="PROSITE" id="PS50850">
    <property type="entry name" value="MFS"/>
    <property type="match status" value="1"/>
</dbReference>
<dbReference type="EMBL" id="JARPUR010000002">
    <property type="protein sequence ID" value="KAK4883229.1"/>
    <property type="molecule type" value="Genomic_DNA"/>
</dbReference>